<reference evidence="8" key="1">
    <citation type="journal article" date="2014" name="Int. J. Syst. Evol. Microbiol.">
        <title>Complete genome of a new Firmicutes species belonging to the dominant human colonic microbiota ('Ruminococcus bicirculans') reveals two chromosomes and a selective capacity to utilize plant glucans.</title>
        <authorList>
            <consortium name="NISC Comparative Sequencing Program"/>
            <person name="Wegmann U."/>
            <person name="Louis P."/>
            <person name="Goesmann A."/>
            <person name="Henrissat B."/>
            <person name="Duncan S.H."/>
            <person name="Flint H.J."/>
        </authorList>
    </citation>
    <scope>NUCLEOTIDE SEQUENCE</scope>
    <source>
        <strain evidence="8">NBRC 103855</strain>
    </source>
</reference>
<reference evidence="8" key="2">
    <citation type="submission" date="2023-01" db="EMBL/GenBank/DDBJ databases">
        <title>Draft genome sequence of Devosia yakushimensis strain NBRC 103855.</title>
        <authorList>
            <person name="Sun Q."/>
            <person name="Mori K."/>
        </authorList>
    </citation>
    <scope>NUCLEOTIDE SEQUENCE</scope>
    <source>
        <strain evidence="8">NBRC 103855</strain>
    </source>
</reference>
<keyword evidence="3" id="KW-0378">Hydrolase</keyword>
<feature type="domain" description="Peptidase M16 C-terminal" evidence="7">
    <location>
        <begin position="196"/>
        <end position="378"/>
    </location>
</feature>
<name>A0ABQ5U9M2_9HYPH</name>
<feature type="domain" description="Peptidase M16 N-terminal" evidence="6">
    <location>
        <begin position="43"/>
        <end position="187"/>
    </location>
</feature>
<proteinExistence type="inferred from homology"/>
<keyword evidence="3" id="KW-0482">Metalloprotease</keyword>
<keyword evidence="5" id="KW-0732">Signal</keyword>
<comment type="similarity">
    <text evidence="2 4">Belongs to the peptidase M16 family.</text>
</comment>
<dbReference type="Pfam" id="PF00675">
    <property type="entry name" value="Peptidase_M16"/>
    <property type="match status" value="1"/>
</dbReference>
<dbReference type="PANTHER" id="PTHR11851:SF49">
    <property type="entry name" value="MITOCHONDRIAL-PROCESSING PEPTIDASE SUBUNIT ALPHA"/>
    <property type="match status" value="1"/>
</dbReference>
<evidence type="ECO:0000313" key="9">
    <source>
        <dbReference type="Proteomes" id="UP001161406"/>
    </source>
</evidence>
<feature type="chain" id="PRO_5046299415" evidence="5">
    <location>
        <begin position="22"/>
        <end position="451"/>
    </location>
</feature>
<dbReference type="EMBL" id="BSNG01000001">
    <property type="protein sequence ID" value="GLQ08835.1"/>
    <property type="molecule type" value="Genomic_DNA"/>
</dbReference>
<dbReference type="Pfam" id="PF05193">
    <property type="entry name" value="Peptidase_M16_C"/>
    <property type="match status" value="1"/>
</dbReference>
<comment type="caution">
    <text evidence="8">The sequence shown here is derived from an EMBL/GenBank/DDBJ whole genome shotgun (WGS) entry which is preliminary data.</text>
</comment>
<dbReference type="InterPro" id="IPR007863">
    <property type="entry name" value="Peptidase_M16_C"/>
</dbReference>
<evidence type="ECO:0000256" key="4">
    <source>
        <dbReference type="RuleBase" id="RU004447"/>
    </source>
</evidence>
<dbReference type="PROSITE" id="PS00143">
    <property type="entry name" value="INSULINASE"/>
    <property type="match status" value="1"/>
</dbReference>
<dbReference type="Gene3D" id="3.30.830.10">
    <property type="entry name" value="Metalloenzyme, LuxS/M16 peptidase-like"/>
    <property type="match status" value="2"/>
</dbReference>
<keyword evidence="3" id="KW-0645">Protease</keyword>
<evidence type="ECO:0000256" key="2">
    <source>
        <dbReference type="ARBA" id="ARBA00007261"/>
    </source>
</evidence>
<evidence type="ECO:0000256" key="1">
    <source>
        <dbReference type="ARBA" id="ARBA00001947"/>
    </source>
</evidence>
<evidence type="ECO:0000259" key="6">
    <source>
        <dbReference type="Pfam" id="PF00675"/>
    </source>
</evidence>
<evidence type="ECO:0000313" key="8">
    <source>
        <dbReference type="EMBL" id="GLQ08835.1"/>
    </source>
</evidence>
<dbReference type="InterPro" id="IPR001431">
    <property type="entry name" value="Pept_M16_Zn_BS"/>
</dbReference>
<sequence length="451" mass="49175">MMFKTAMAFALTALLAAPVLAKEQVQPEAVAEQFVLDNGLEVVVIPNRRAPIVTHMVWYKVGSADEPAGKSGIAHFLEHLMFKGTARHPAGELDRAVTEIGGTGNAFTTNDVTAYYQVVPPDALASMMDFEADRMRGLILTEDVIGSERDVVLEERRMRTDSNPQALLQEEVYATLFQNHPYRIPTIGWMHEMEQLNRADAVAFYNQYYAPNNAVLVVAGDVDVDEVRALAEASYGAVPRGPALPPRVRPAEPQHDTQRTVTLADPRVGIASFTKSWIVPTYRSAENGEAEALDLLSEILGGGSRSRLYQQIIVKDGIGASAGTRYDGGAYDDSTFMLYGAPQPEHTLADVEGAISEQLALLIKDGVTEAELESAKARYVRSMIFARDVQFSMAHIYGAELANGGNIETLAEWPDRIRDVTAEQVQAVAAKYLDPSLSVTSYLLPSDAGAQ</sequence>
<evidence type="ECO:0000256" key="3">
    <source>
        <dbReference type="ARBA" id="ARBA00023049"/>
    </source>
</evidence>
<comment type="cofactor">
    <cofactor evidence="1">
        <name>Zn(2+)</name>
        <dbReference type="ChEBI" id="CHEBI:29105"/>
    </cofactor>
</comment>
<gene>
    <name evidence="8" type="ORF">GCM10007913_07670</name>
</gene>
<dbReference type="InterPro" id="IPR050361">
    <property type="entry name" value="MPP/UQCRC_Complex"/>
</dbReference>
<accession>A0ABQ5U9M2</accession>
<dbReference type="PANTHER" id="PTHR11851">
    <property type="entry name" value="METALLOPROTEASE"/>
    <property type="match status" value="1"/>
</dbReference>
<evidence type="ECO:0000256" key="5">
    <source>
        <dbReference type="SAM" id="SignalP"/>
    </source>
</evidence>
<evidence type="ECO:0000259" key="7">
    <source>
        <dbReference type="Pfam" id="PF05193"/>
    </source>
</evidence>
<dbReference type="SUPFAM" id="SSF63411">
    <property type="entry name" value="LuxS/MPP-like metallohydrolase"/>
    <property type="match status" value="2"/>
</dbReference>
<keyword evidence="9" id="KW-1185">Reference proteome</keyword>
<organism evidence="8 9">
    <name type="scientific">Devosia yakushimensis</name>
    <dbReference type="NCBI Taxonomy" id="470028"/>
    <lineage>
        <taxon>Bacteria</taxon>
        <taxon>Pseudomonadati</taxon>
        <taxon>Pseudomonadota</taxon>
        <taxon>Alphaproteobacteria</taxon>
        <taxon>Hyphomicrobiales</taxon>
        <taxon>Devosiaceae</taxon>
        <taxon>Devosia</taxon>
    </lineage>
</organism>
<feature type="signal peptide" evidence="5">
    <location>
        <begin position="1"/>
        <end position="21"/>
    </location>
</feature>
<dbReference type="Proteomes" id="UP001161406">
    <property type="component" value="Unassembled WGS sequence"/>
</dbReference>
<dbReference type="InterPro" id="IPR011765">
    <property type="entry name" value="Pept_M16_N"/>
</dbReference>
<dbReference type="InterPro" id="IPR011249">
    <property type="entry name" value="Metalloenz_LuxS/M16"/>
</dbReference>
<protein>
    <submittedName>
        <fullName evidence="8">Peptidase M16</fullName>
    </submittedName>
</protein>